<evidence type="ECO:0000313" key="3">
    <source>
        <dbReference type="EMBL" id="WBO66485.1"/>
    </source>
</evidence>
<dbReference type="InterPro" id="IPR025326">
    <property type="entry name" value="DUF4232"/>
</dbReference>
<sequence>MIPYRNPLNPLNPLSRSRSLSRTSPGRGAAAVLTAALVGLTAAGAAWSAPSTAASLRTCTVNDLYLSMGRKEGAAGSLYWPIRFTNTSTTSCALRGYPGVSVLDTAHHQLGPAATRSGTSYGTVTLTPGHSASSVIRTTNGPIGGPCLRTGTYLRVYPPASRTPALIPAAWTTCSGVFQVGPVNVEGSI</sequence>
<dbReference type="Proteomes" id="UP001212326">
    <property type="component" value="Chromosome"/>
</dbReference>
<accession>A0ABY7P7D6</accession>
<protein>
    <submittedName>
        <fullName evidence="3">DUF4232 domain-containing protein</fullName>
    </submittedName>
</protein>
<feature type="domain" description="DUF4232" evidence="2">
    <location>
        <begin position="59"/>
        <end position="183"/>
    </location>
</feature>
<keyword evidence="4" id="KW-1185">Reference proteome</keyword>
<gene>
    <name evidence="3" type="ORF">O1G22_28605</name>
</gene>
<proteinExistence type="predicted"/>
<name>A0ABY7P7D6_9ACTN</name>
<reference evidence="3 4" key="1">
    <citation type="submission" date="2022-12" db="EMBL/GenBank/DDBJ databases">
        <authorList>
            <person name="Mo P."/>
        </authorList>
    </citation>
    <scope>NUCLEOTIDE SEQUENCE [LARGE SCALE GENOMIC DNA]</scope>
    <source>
        <strain evidence="3 4">HUAS 2-6</strain>
    </source>
</reference>
<evidence type="ECO:0000259" key="2">
    <source>
        <dbReference type="Pfam" id="PF14016"/>
    </source>
</evidence>
<evidence type="ECO:0000313" key="4">
    <source>
        <dbReference type="Proteomes" id="UP001212326"/>
    </source>
</evidence>
<dbReference type="EMBL" id="CP115300">
    <property type="protein sequence ID" value="WBO66485.1"/>
    <property type="molecule type" value="Genomic_DNA"/>
</dbReference>
<feature type="region of interest" description="Disordered" evidence="1">
    <location>
        <begin position="1"/>
        <end position="25"/>
    </location>
</feature>
<dbReference type="Pfam" id="PF14016">
    <property type="entry name" value="DUF4232"/>
    <property type="match status" value="1"/>
</dbReference>
<organism evidence="3 4">
    <name type="scientific">Streptomyces camelliae</name>
    <dbReference type="NCBI Taxonomy" id="3004093"/>
    <lineage>
        <taxon>Bacteria</taxon>
        <taxon>Bacillati</taxon>
        <taxon>Actinomycetota</taxon>
        <taxon>Actinomycetes</taxon>
        <taxon>Kitasatosporales</taxon>
        <taxon>Streptomycetaceae</taxon>
        <taxon>Streptomyces</taxon>
    </lineage>
</organism>
<dbReference type="RefSeq" id="WP_270083944.1">
    <property type="nucleotide sequence ID" value="NZ_CP115300.1"/>
</dbReference>
<evidence type="ECO:0000256" key="1">
    <source>
        <dbReference type="SAM" id="MobiDB-lite"/>
    </source>
</evidence>